<evidence type="ECO:0000313" key="3">
    <source>
        <dbReference type="EMBL" id="PLW83033.1"/>
    </source>
</evidence>
<dbReference type="Pfam" id="PF00266">
    <property type="entry name" value="Aminotran_5"/>
    <property type="match status" value="1"/>
</dbReference>
<dbReference type="Gene3D" id="3.40.640.10">
    <property type="entry name" value="Type I PLP-dependent aspartate aminotransferase-like (Major domain)"/>
    <property type="match status" value="1"/>
</dbReference>
<dbReference type="InterPro" id="IPR000192">
    <property type="entry name" value="Aminotrans_V_dom"/>
</dbReference>
<dbReference type="Gene3D" id="3.90.1150.10">
    <property type="entry name" value="Aspartate Aminotransferase, domain 1"/>
    <property type="match status" value="1"/>
</dbReference>
<dbReference type="GO" id="GO:0008483">
    <property type="term" value="F:transaminase activity"/>
    <property type="evidence" value="ECO:0007669"/>
    <property type="project" value="UniProtKB-KW"/>
</dbReference>
<keyword evidence="4" id="KW-1185">Reference proteome</keyword>
<gene>
    <name evidence="3" type="ORF">CWI75_06295</name>
</gene>
<dbReference type="Proteomes" id="UP000234845">
    <property type="component" value="Unassembled WGS sequence"/>
</dbReference>
<dbReference type="InterPro" id="IPR015421">
    <property type="entry name" value="PyrdxlP-dep_Trfase_major"/>
</dbReference>
<dbReference type="RefSeq" id="WP_101520633.1">
    <property type="nucleotide sequence ID" value="NZ_PKLZ01000003.1"/>
</dbReference>
<dbReference type="OrthoDB" id="9804366at2"/>
<name>A0A2N5Y3Q9_9GAMM</name>
<feature type="domain" description="Aminotransferase class V" evidence="2">
    <location>
        <begin position="29"/>
        <end position="399"/>
    </location>
</feature>
<dbReference type="SUPFAM" id="SSF53383">
    <property type="entry name" value="PLP-dependent transferases"/>
    <property type="match status" value="1"/>
</dbReference>
<keyword evidence="1" id="KW-0663">Pyridoxal phosphate</keyword>
<dbReference type="AlphaFoldDB" id="A0A2N5Y3Q9"/>
<dbReference type="InterPro" id="IPR015422">
    <property type="entry name" value="PyrdxlP-dep_Trfase_small"/>
</dbReference>
<keyword evidence="3" id="KW-0032">Aminotransferase</keyword>
<protein>
    <submittedName>
        <fullName evidence="3">Aminotransferase</fullName>
    </submittedName>
</protein>
<organism evidence="3 4">
    <name type="scientific">Kineobactrum sediminis</name>
    <dbReference type="NCBI Taxonomy" id="1905677"/>
    <lineage>
        <taxon>Bacteria</taxon>
        <taxon>Pseudomonadati</taxon>
        <taxon>Pseudomonadota</taxon>
        <taxon>Gammaproteobacteria</taxon>
        <taxon>Cellvibrionales</taxon>
        <taxon>Halieaceae</taxon>
        <taxon>Kineobactrum</taxon>
    </lineage>
</organism>
<reference evidence="4" key="1">
    <citation type="submission" date="2017-11" db="EMBL/GenBank/DDBJ databases">
        <title>The draft genome sequence of Chromatocurvus sp. F02.</title>
        <authorList>
            <person name="Du Z.-J."/>
            <person name="Chang Y.-Q."/>
        </authorList>
    </citation>
    <scope>NUCLEOTIDE SEQUENCE [LARGE SCALE GENOMIC DNA]</scope>
    <source>
        <strain evidence="4">F02</strain>
    </source>
</reference>
<dbReference type="EMBL" id="PKLZ01000003">
    <property type="protein sequence ID" value="PLW83033.1"/>
    <property type="molecule type" value="Genomic_DNA"/>
</dbReference>
<sequence>MNTLIDKIRQGVIGQHQPFTTPFGRKPLVYADYTASGRSLDFIEDYIRDQVLPYYANTHTDTSYTGAHTTALRESAREMVRKAVNGTAADKVIFCGAGATAAINKLIDVLNLRLPAELDDRCRLSAMLPDEERPVVFIGPYEHHSNELPWRESIAELEVIPLDQAGGICLQALAAALQKHQHRSRLIGSFSAASNVTGIKSDISAVSALLKRHGALVCWDYAAAGPYVGIDMNGEQPLDAIFLSPHKFVGGPGTPGILVAKSALFCNHVPAMVGGGTVIYVTPEDHVYSTDIERREEGGTPAIVESIRAGLVFSLQQEVGTDVIQAREGAMAERAMQRLRACPGIEVLGSLDAARLPIFSLRFRHGEHDLHYGFVVSLLNDLFGIQARGGCSCAGPYAHSLLGLDLAYSKRLEAAITAGASLMRPGWVRLNFNYFIGEAEFEYLLRALELVAEHGWRLLPYYQYSAGHGVWRHQGEHRNRPDPLAALRWQEAPGTEPDTGTCPSLAQQLALAERELLRQDRGAMQTYDLALPPALEALRWFVLPQDVAQANSYSAAV</sequence>
<evidence type="ECO:0000256" key="1">
    <source>
        <dbReference type="ARBA" id="ARBA00022898"/>
    </source>
</evidence>
<evidence type="ECO:0000259" key="2">
    <source>
        <dbReference type="Pfam" id="PF00266"/>
    </source>
</evidence>
<dbReference type="PANTHER" id="PTHR43686:SF1">
    <property type="entry name" value="AMINOTRAN_5 DOMAIN-CONTAINING PROTEIN"/>
    <property type="match status" value="1"/>
</dbReference>
<comment type="caution">
    <text evidence="3">The sequence shown here is derived from an EMBL/GenBank/DDBJ whole genome shotgun (WGS) entry which is preliminary data.</text>
</comment>
<evidence type="ECO:0000313" key="4">
    <source>
        <dbReference type="Proteomes" id="UP000234845"/>
    </source>
</evidence>
<accession>A0A2N5Y3Q9</accession>
<proteinExistence type="predicted"/>
<keyword evidence="3" id="KW-0808">Transferase</keyword>
<dbReference type="InterPro" id="IPR015424">
    <property type="entry name" value="PyrdxlP-dep_Trfase"/>
</dbReference>
<dbReference type="PANTHER" id="PTHR43686">
    <property type="entry name" value="SULFURTRANSFERASE-RELATED"/>
    <property type="match status" value="1"/>
</dbReference>